<dbReference type="Proteomes" id="UP001552427">
    <property type="component" value="Unassembled WGS sequence"/>
</dbReference>
<gene>
    <name evidence="1" type="ORF">AB0K40_23195</name>
</gene>
<evidence type="ECO:0000313" key="1">
    <source>
        <dbReference type="EMBL" id="MEV4288430.1"/>
    </source>
</evidence>
<organism evidence="1 2">
    <name type="scientific">Nonomuraea bangladeshensis</name>
    <dbReference type="NCBI Taxonomy" id="404385"/>
    <lineage>
        <taxon>Bacteria</taxon>
        <taxon>Bacillati</taxon>
        <taxon>Actinomycetota</taxon>
        <taxon>Actinomycetes</taxon>
        <taxon>Streptosporangiales</taxon>
        <taxon>Streptosporangiaceae</taxon>
        <taxon>Nonomuraea</taxon>
    </lineage>
</organism>
<proteinExistence type="predicted"/>
<comment type="caution">
    <text evidence="1">The sequence shown here is derived from an EMBL/GenBank/DDBJ whole genome shotgun (WGS) entry which is preliminary data.</text>
</comment>
<dbReference type="RefSeq" id="WP_364454494.1">
    <property type="nucleotide sequence ID" value="NZ_JBFARM010000007.1"/>
</dbReference>
<dbReference type="EMBL" id="JBFARM010000007">
    <property type="protein sequence ID" value="MEV4288430.1"/>
    <property type="molecule type" value="Genomic_DNA"/>
</dbReference>
<protein>
    <submittedName>
        <fullName evidence="1">Uncharacterized protein</fullName>
    </submittedName>
</protein>
<accession>A0ABV3H8B5</accession>
<keyword evidence="2" id="KW-1185">Reference proteome</keyword>
<sequence length="62" mass="6906">MGHHAGRSDTADFDMFAGQNPALLDKKLLTRFYRSTTLASAPARTGWIEPDLAPFPWRQADS</sequence>
<evidence type="ECO:0000313" key="2">
    <source>
        <dbReference type="Proteomes" id="UP001552427"/>
    </source>
</evidence>
<name>A0ABV3H8B5_9ACTN</name>
<reference evidence="1 2" key="1">
    <citation type="submission" date="2024-06" db="EMBL/GenBank/DDBJ databases">
        <title>The Natural Products Discovery Center: Release of the First 8490 Sequenced Strains for Exploring Actinobacteria Biosynthetic Diversity.</title>
        <authorList>
            <person name="Kalkreuter E."/>
            <person name="Kautsar S.A."/>
            <person name="Yang D."/>
            <person name="Bader C.D."/>
            <person name="Teijaro C.N."/>
            <person name="Fluegel L."/>
            <person name="Davis C.M."/>
            <person name="Simpson J.R."/>
            <person name="Lauterbach L."/>
            <person name="Steele A.D."/>
            <person name="Gui C."/>
            <person name="Meng S."/>
            <person name="Li G."/>
            <person name="Viehrig K."/>
            <person name="Ye F."/>
            <person name="Su P."/>
            <person name="Kiefer A.F."/>
            <person name="Nichols A."/>
            <person name="Cepeda A.J."/>
            <person name="Yan W."/>
            <person name="Fan B."/>
            <person name="Jiang Y."/>
            <person name="Adhikari A."/>
            <person name="Zheng C.-J."/>
            <person name="Schuster L."/>
            <person name="Cowan T.M."/>
            <person name="Smanski M.J."/>
            <person name="Chevrette M.G."/>
            <person name="De Carvalho L.P.S."/>
            <person name="Shen B."/>
        </authorList>
    </citation>
    <scope>NUCLEOTIDE SEQUENCE [LARGE SCALE GENOMIC DNA]</scope>
    <source>
        <strain evidence="1 2">NPDC049574</strain>
    </source>
</reference>